<gene>
    <name evidence="1" type="ORF">SAMN04488540_10682</name>
</gene>
<organism evidence="1 2">
    <name type="scientific">Ferrimonas sediminum</name>
    <dbReference type="NCBI Taxonomy" id="718193"/>
    <lineage>
        <taxon>Bacteria</taxon>
        <taxon>Pseudomonadati</taxon>
        <taxon>Pseudomonadota</taxon>
        <taxon>Gammaproteobacteria</taxon>
        <taxon>Alteromonadales</taxon>
        <taxon>Ferrimonadaceae</taxon>
        <taxon>Ferrimonas</taxon>
    </lineage>
</organism>
<dbReference type="Pfam" id="PF13692">
    <property type="entry name" value="Glyco_trans_1_4"/>
    <property type="match status" value="1"/>
</dbReference>
<keyword evidence="1" id="KW-0808">Transferase</keyword>
<evidence type="ECO:0000313" key="1">
    <source>
        <dbReference type="EMBL" id="SDJ24735.1"/>
    </source>
</evidence>
<evidence type="ECO:0000313" key="2">
    <source>
        <dbReference type="Proteomes" id="UP000199527"/>
    </source>
</evidence>
<protein>
    <submittedName>
        <fullName evidence="1">Glycosyltransferase involved in cell wall bisynthesis</fullName>
    </submittedName>
</protein>
<dbReference type="EMBL" id="FNEM01000006">
    <property type="protein sequence ID" value="SDJ24735.1"/>
    <property type="molecule type" value="Genomic_DNA"/>
</dbReference>
<accession>A0A1G8S7H4</accession>
<dbReference type="Gene3D" id="3.40.50.2000">
    <property type="entry name" value="Glycogen Phosphorylase B"/>
    <property type="match status" value="1"/>
</dbReference>
<name>A0A1G8S7H4_9GAMM</name>
<keyword evidence="2" id="KW-1185">Reference proteome</keyword>
<dbReference type="RefSeq" id="WP_176819252.1">
    <property type="nucleotide sequence ID" value="NZ_FNEM01000006.1"/>
</dbReference>
<proteinExistence type="predicted"/>
<dbReference type="AlphaFoldDB" id="A0A1G8S7H4"/>
<reference evidence="2" key="1">
    <citation type="submission" date="2016-10" db="EMBL/GenBank/DDBJ databases">
        <authorList>
            <person name="Varghese N."/>
            <person name="Submissions S."/>
        </authorList>
    </citation>
    <scope>NUCLEOTIDE SEQUENCE [LARGE SCALE GENOMIC DNA]</scope>
    <source>
        <strain evidence="2">DSM 23317</strain>
    </source>
</reference>
<sequence length="371" mass="41301">MKPKMVVFGEDWGRHPSSSQHLIRALAKHFEVVWINSIGLRQPRWQDLTRLASKAVARSPGPSQAPFKVIAPKVWPLARSPWLQRLNRARMRRSLADVGPVDFVWCALPSAEAYLDLFPGARVIYYCGDDFGSLSGVDHAEVLRAEQRLVARAEWVFCASDILTRGFDHPAVFTVRHGVDLRHFSRPCSRPGPLPRGVVLGYYGSLAPWLDYGLLDTLTTALPECQLVLIGDNQSCPRALLDKANVHHLGRLPHDELAAYAQHFDVALLPFLPTPQIAACDPLKLREYLAAGVPVVGTDFDAARGYACGVQLATTREEFVAMVLMSLLSRPKVAEIRMQVLGQGWDDRAELVLSKLQPDRCKLQSCRRAMA</sequence>
<dbReference type="GO" id="GO:0016740">
    <property type="term" value="F:transferase activity"/>
    <property type="evidence" value="ECO:0007669"/>
    <property type="project" value="UniProtKB-KW"/>
</dbReference>
<dbReference type="Proteomes" id="UP000199527">
    <property type="component" value="Unassembled WGS sequence"/>
</dbReference>
<dbReference type="SUPFAM" id="SSF53756">
    <property type="entry name" value="UDP-Glycosyltransferase/glycogen phosphorylase"/>
    <property type="match status" value="1"/>
</dbReference>